<feature type="compositionally biased region" description="Acidic residues" evidence="1">
    <location>
        <begin position="77"/>
        <end position="86"/>
    </location>
</feature>
<dbReference type="Proteomes" id="UP000261580">
    <property type="component" value="Unassembled WGS sequence"/>
</dbReference>
<dbReference type="InterPro" id="IPR039861">
    <property type="entry name" value="IMPG"/>
</dbReference>
<evidence type="ECO:0000256" key="1">
    <source>
        <dbReference type="SAM" id="MobiDB-lite"/>
    </source>
</evidence>
<keyword evidence="3" id="KW-1185">Reference proteome</keyword>
<reference evidence="2" key="1">
    <citation type="submission" date="2025-08" db="UniProtKB">
        <authorList>
            <consortium name="Ensembl"/>
        </authorList>
    </citation>
    <scope>IDENTIFICATION</scope>
</reference>
<protein>
    <recommendedName>
        <fullName evidence="4">Interphotoreceptor matrix proteoglycan 1a</fullName>
    </recommendedName>
</protein>
<proteinExistence type="predicted"/>
<organism evidence="2 3">
    <name type="scientific">Neolamprologus brichardi</name>
    <name type="common">Fairy cichlid</name>
    <name type="synonym">Lamprologus brichardi</name>
    <dbReference type="NCBI Taxonomy" id="32507"/>
    <lineage>
        <taxon>Eukaryota</taxon>
        <taxon>Metazoa</taxon>
        <taxon>Chordata</taxon>
        <taxon>Craniata</taxon>
        <taxon>Vertebrata</taxon>
        <taxon>Euteleostomi</taxon>
        <taxon>Actinopterygii</taxon>
        <taxon>Neopterygii</taxon>
        <taxon>Teleostei</taxon>
        <taxon>Neoteleostei</taxon>
        <taxon>Acanthomorphata</taxon>
        <taxon>Ovalentaria</taxon>
        <taxon>Cichlomorphae</taxon>
        <taxon>Cichliformes</taxon>
        <taxon>Cichlidae</taxon>
        <taxon>African cichlids</taxon>
        <taxon>Pseudocrenilabrinae</taxon>
        <taxon>Lamprologini</taxon>
        <taxon>Neolamprologus</taxon>
    </lineage>
</organism>
<dbReference type="AlphaFoldDB" id="A0A3Q4HC60"/>
<dbReference type="STRING" id="32507.ENSNBRP00000014307"/>
<name>A0A3Q4HC60_NEOBR</name>
<dbReference type="GO" id="GO:0007601">
    <property type="term" value="P:visual perception"/>
    <property type="evidence" value="ECO:0007669"/>
    <property type="project" value="InterPro"/>
</dbReference>
<evidence type="ECO:0008006" key="4">
    <source>
        <dbReference type="Google" id="ProtNLM"/>
    </source>
</evidence>
<evidence type="ECO:0000313" key="2">
    <source>
        <dbReference type="Ensembl" id="ENSNBRP00000014307.1"/>
    </source>
</evidence>
<accession>A0A3Q4HC60</accession>
<dbReference type="PANTHER" id="PTHR12199:SF3">
    <property type="entry name" value="INTERPHOTORECEPTOR MATRIX PROTEOGLYCAN 1"/>
    <property type="match status" value="1"/>
</dbReference>
<dbReference type="Bgee" id="ENSNBRG00000011048">
    <property type="expression patterns" value="Expressed in camera-type eye"/>
</dbReference>
<reference evidence="2" key="2">
    <citation type="submission" date="2025-09" db="UniProtKB">
        <authorList>
            <consortium name="Ensembl"/>
        </authorList>
    </citation>
    <scope>IDENTIFICATION</scope>
</reference>
<dbReference type="Ensembl" id="ENSNBRT00000014695.1">
    <property type="protein sequence ID" value="ENSNBRP00000014307.1"/>
    <property type="gene ID" value="ENSNBRG00000011048.1"/>
</dbReference>
<sequence length="110" mass="12562">VKAVIGSHRAYYKLRVCQEAIWEAFRIFLDRVPNSEEYRAWVYTCQHENLCMDDLAHNFSSSQEHLDMVARVKQVEEAETEVEEIPSAEHEEGGEGESEEEVTKGKASSG</sequence>
<dbReference type="GeneTree" id="ENSGT00530000063503"/>
<feature type="region of interest" description="Disordered" evidence="1">
    <location>
        <begin position="76"/>
        <end position="110"/>
    </location>
</feature>
<evidence type="ECO:0000313" key="3">
    <source>
        <dbReference type="Proteomes" id="UP000261580"/>
    </source>
</evidence>
<dbReference type="PANTHER" id="PTHR12199">
    <property type="entry name" value="INTERPHOTORECEPTOR MATRIX PROTEOGLYCAN"/>
    <property type="match status" value="1"/>
</dbReference>